<dbReference type="InterPro" id="IPR017972">
    <property type="entry name" value="Cyt_P450_CS"/>
</dbReference>
<keyword evidence="5" id="KW-0560">Oxidoreductase</keyword>
<keyword evidence="8" id="KW-1185">Reference proteome</keyword>
<dbReference type="OrthoDB" id="1470350at2759"/>
<dbReference type="GO" id="GO:0016705">
    <property type="term" value="F:oxidoreductase activity, acting on paired donors, with incorporation or reduction of molecular oxygen"/>
    <property type="evidence" value="ECO:0007669"/>
    <property type="project" value="InterPro"/>
</dbReference>
<evidence type="ECO:0000256" key="4">
    <source>
        <dbReference type="PIRSR" id="PIRSR602403-1"/>
    </source>
</evidence>
<dbReference type="PRINTS" id="PR00385">
    <property type="entry name" value="P450"/>
</dbReference>
<evidence type="ECO:0008006" key="9">
    <source>
        <dbReference type="Google" id="ProtNLM"/>
    </source>
</evidence>
<dbReference type="GO" id="GO:0020037">
    <property type="term" value="F:heme binding"/>
    <property type="evidence" value="ECO:0007669"/>
    <property type="project" value="InterPro"/>
</dbReference>
<accession>A0A814XA17</accession>
<dbReference type="PANTHER" id="PTHR24291">
    <property type="entry name" value="CYTOCHROME P450 FAMILY 4"/>
    <property type="match status" value="1"/>
</dbReference>
<dbReference type="PANTHER" id="PTHR24291:SF175">
    <property type="entry name" value="CYTOCHROME P450"/>
    <property type="match status" value="1"/>
</dbReference>
<comment type="similarity">
    <text evidence="1 5">Belongs to the cytochrome P450 family.</text>
</comment>
<dbReference type="Gene3D" id="1.10.630.10">
    <property type="entry name" value="Cytochrome P450"/>
    <property type="match status" value="1"/>
</dbReference>
<dbReference type="PRINTS" id="PR00465">
    <property type="entry name" value="EP450IV"/>
</dbReference>
<dbReference type="EMBL" id="CAJOBC010009033">
    <property type="protein sequence ID" value="CAF3977495.1"/>
    <property type="molecule type" value="Genomic_DNA"/>
</dbReference>
<comment type="caution">
    <text evidence="6">The sequence shown here is derived from an EMBL/GenBank/DDBJ whole genome shotgun (WGS) entry which is preliminary data.</text>
</comment>
<dbReference type="InterPro" id="IPR036396">
    <property type="entry name" value="Cyt_P450_sf"/>
</dbReference>
<evidence type="ECO:0000256" key="2">
    <source>
        <dbReference type="ARBA" id="ARBA00022723"/>
    </source>
</evidence>
<keyword evidence="4 5" id="KW-0349">Heme</keyword>
<reference evidence="6" key="1">
    <citation type="submission" date="2021-02" db="EMBL/GenBank/DDBJ databases">
        <authorList>
            <person name="Nowell W R."/>
        </authorList>
    </citation>
    <scope>NUCLEOTIDE SEQUENCE</scope>
</reference>
<evidence type="ECO:0000313" key="8">
    <source>
        <dbReference type="Proteomes" id="UP000663829"/>
    </source>
</evidence>
<proteinExistence type="inferred from homology"/>
<dbReference type="AlphaFoldDB" id="A0A814XA17"/>
<evidence type="ECO:0000313" key="7">
    <source>
        <dbReference type="EMBL" id="CAF3977495.1"/>
    </source>
</evidence>
<dbReference type="Proteomes" id="UP000681722">
    <property type="component" value="Unassembled WGS sequence"/>
</dbReference>
<sequence>MVQGIAVTPFIPLVNGLKQSKLYAKQDRQMEEYIDMMNKYGKIYFTYFLFIPRLHVYDVDYFEYLFKTNNSCYCRNRMTKYFLGPLTGYDTMLIADDPMHSKNKKVILPIFHNVNLHSMISIMIKQTDILLNEWKNEKMSTTLDTKYITIQAHEQFSKLTLNIVANCVFGTGLQSIPNASEIMYNSLNQYFEIARERTLKLFSWISFIKSLPLFGKPELDRCVSNIHQIADQIIHDRRQGLTSSTIEKNDLLDLLFSVKDDQGYLFSNDLIKQETLAFIVAGHETSSNLMSWCIYCLVSNPDAMDDCIKEIDRVLKGELPTAESLKQLHVIDSVLHETLRLYPPAPLSGRDCLADNEIGHGDKKIKVYKGTSVHWNTYVLHRNPDYWQNPLKFDYTRWKDSNGERKQLAHPYCYLPFGAGHRSCIGQNFALLEARIMLTMILQKFRLELAPGQKITPHAVVTMKPKYGLLVKVYSRT</sequence>
<dbReference type="PROSITE" id="PS00086">
    <property type="entry name" value="CYTOCHROME_P450"/>
    <property type="match status" value="1"/>
</dbReference>
<keyword evidence="5" id="KW-0503">Monooxygenase</keyword>
<feature type="binding site" description="axial binding residue" evidence="4">
    <location>
        <position position="424"/>
    </location>
    <ligand>
        <name>heme</name>
        <dbReference type="ChEBI" id="CHEBI:30413"/>
    </ligand>
    <ligandPart>
        <name>Fe</name>
        <dbReference type="ChEBI" id="CHEBI:18248"/>
    </ligandPart>
</feature>
<comment type="cofactor">
    <cofactor evidence="4">
        <name>heme</name>
        <dbReference type="ChEBI" id="CHEBI:30413"/>
    </cofactor>
</comment>
<dbReference type="SUPFAM" id="SSF48264">
    <property type="entry name" value="Cytochrome P450"/>
    <property type="match status" value="1"/>
</dbReference>
<keyword evidence="3 4" id="KW-0408">Iron</keyword>
<keyword evidence="2 4" id="KW-0479">Metal-binding</keyword>
<organism evidence="6 8">
    <name type="scientific">Didymodactylos carnosus</name>
    <dbReference type="NCBI Taxonomy" id="1234261"/>
    <lineage>
        <taxon>Eukaryota</taxon>
        <taxon>Metazoa</taxon>
        <taxon>Spiralia</taxon>
        <taxon>Gnathifera</taxon>
        <taxon>Rotifera</taxon>
        <taxon>Eurotatoria</taxon>
        <taxon>Bdelloidea</taxon>
        <taxon>Philodinida</taxon>
        <taxon>Philodinidae</taxon>
        <taxon>Didymodactylos</taxon>
    </lineage>
</organism>
<evidence type="ECO:0000256" key="3">
    <source>
        <dbReference type="ARBA" id="ARBA00023004"/>
    </source>
</evidence>
<evidence type="ECO:0000256" key="1">
    <source>
        <dbReference type="ARBA" id="ARBA00010617"/>
    </source>
</evidence>
<evidence type="ECO:0000313" key="6">
    <source>
        <dbReference type="EMBL" id="CAF1213573.1"/>
    </source>
</evidence>
<dbReference type="GO" id="GO:0004497">
    <property type="term" value="F:monooxygenase activity"/>
    <property type="evidence" value="ECO:0007669"/>
    <property type="project" value="UniProtKB-KW"/>
</dbReference>
<name>A0A814XA17_9BILA</name>
<dbReference type="InterPro" id="IPR001128">
    <property type="entry name" value="Cyt_P450"/>
</dbReference>
<dbReference type="InterPro" id="IPR002403">
    <property type="entry name" value="Cyt_P450_E_grp-IV"/>
</dbReference>
<protein>
    <recommendedName>
        <fullName evidence="9">Cytochrome P450</fullName>
    </recommendedName>
</protein>
<dbReference type="EMBL" id="CAJNOQ010009033">
    <property type="protein sequence ID" value="CAF1213573.1"/>
    <property type="molecule type" value="Genomic_DNA"/>
</dbReference>
<dbReference type="Pfam" id="PF00067">
    <property type="entry name" value="p450"/>
    <property type="match status" value="1"/>
</dbReference>
<evidence type="ECO:0000256" key="5">
    <source>
        <dbReference type="RuleBase" id="RU000461"/>
    </source>
</evidence>
<dbReference type="GO" id="GO:0005506">
    <property type="term" value="F:iron ion binding"/>
    <property type="evidence" value="ECO:0007669"/>
    <property type="project" value="InterPro"/>
</dbReference>
<gene>
    <name evidence="6" type="ORF">GPM918_LOCUS24338</name>
    <name evidence="7" type="ORF">SRO942_LOCUS24335</name>
</gene>
<dbReference type="Proteomes" id="UP000663829">
    <property type="component" value="Unassembled WGS sequence"/>
</dbReference>
<dbReference type="InterPro" id="IPR050196">
    <property type="entry name" value="Cytochrome_P450_Monoox"/>
</dbReference>